<dbReference type="Proteomes" id="UP000064249">
    <property type="component" value="Unassembled WGS sequence"/>
</dbReference>
<comment type="caution">
    <text evidence="3">The sequence shown here is derived from an EMBL/GenBank/DDBJ whole genome shotgun (WGS) entry which is preliminary data.</text>
</comment>
<gene>
    <name evidence="3" type="ORF">XD73_0450</name>
</gene>
<reference evidence="3 4" key="1">
    <citation type="journal article" date="2015" name="MBio">
        <title>Genome-Resolved Metagenomic Analysis Reveals Roles for Candidate Phyla and Other Microbial Community Members in Biogeochemical Transformations in Oil Reservoirs.</title>
        <authorList>
            <person name="Hu P."/>
            <person name="Tom L."/>
            <person name="Singh A."/>
            <person name="Thomas B.C."/>
            <person name="Baker B.J."/>
            <person name="Piceno Y.M."/>
            <person name="Andersen G.L."/>
            <person name="Banfield J.F."/>
        </authorList>
    </citation>
    <scope>NUCLEOTIDE SEQUENCE [LARGE SCALE GENOMIC DNA]</scope>
    <source>
        <strain evidence="3">46_16</strain>
    </source>
</reference>
<evidence type="ECO:0008006" key="5">
    <source>
        <dbReference type="Google" id="ProtNLM"/>
    </source>
</evidence>
<evidence type="ECO:0000313" key="4">
    <source>
        <dbReference type="Proteomes" id="UP000064249"/>
    </source>
</evidence>
<evidence type="ECO:0000256" key="1">
    <source>
        <dbReference type="ARBA" id="ARBA00005721"/>
    </source>
</evidence>
<keyword evidence="2" id="KW-1133">Transmembrane helix</keyword>
<evidence type="ECO:0000313" key="3">
    <source>
        <dbReference type="EMBL" id="KUK46667.1"/>
    </source>
</evidence>
<keyword evidence="2" id="KW-0472">Membrane</keyword>
<dbReference type="InterPro" id="IPR005531">
    <property type="entry name" value="Asp23"/>
</dbReference>
<name>A0A101FYI7_9CHLR</name>
<organism evidence="3 4">
    <name type="scientific">Anaerolinea thermophila</name>
    <dbReference type="NCBI Taxonomy" id="167964"/>
    <lineage>
        <taxon>Bacteria</taxon>
        <taxon>Bacillati</taxon>
        <taxon>Chloroflexota</taxon>
        <taxon>Anaerolineae</taxon>
        <taxon>Anaerolineales</taxon>
        <taxon>Anaerolineaceae</taxon>
        <taxon>Anaerolinea</taxon>
    </lineage>
</organism>
<dbReference type="Pfam" id="PF03780">
    <property type="entry name" value="Asp23"/>
    <property type="match status" value="1"/>
</dbReference>
<comment type="similarity">
    <text evidence="1">Belongs to the asp23 family.</text>
</comment>
<accession>A0A101FYI7</accession>
<keyword evidence="2" id="KW-0812">Transmembrane</keyword>
<dbReference type="EMBL" id="LGFU01000013">
    <property type="protein sequence ID" value="KUK46667.1"/>
    <property type="molecule type" value="Genomic_DNA"/>
</dbReference>
<proteinExistence type="inferred from homology"/>
<dbReference type="AlphaFoldDB" id="A0A101FYI7"/>
<dbReference type="PANTHER" id="PTHR34297:SF2">
    <property type="entry name" value="ASP23_GLS24 FAMILY ENVELOPE STRESS RESPONSE PROTEIN"/>
    <property type="match status" value="1"/>
</dbReference>
<feature type="transmembrane region" description="Helical" evidence="2">
    <location>
        <begin position="12"/>
        <end position="37"/>
    </location>
</feature>
<evidence type="ECO:0000256" key="2">
    <source>
        <dbReference type="SAM" id="Phobius"/>
    </source>
</evidence>
<sequence length="119" mass="12876">MNVTENKIGSIYISYHAIAVIAFQAALESYGVVGLAYEGMARGLTKLFQKDPTSGVVVHYNEDNSISVDMYLVIEYGTRISSVANSVASNVKFQIESSTGITVSDVNIHVRGLRVSDPD</sequence>
<protein>
    <recommendedName>
        <fullName evidence="5">Asp23/Gls24 family envelope stress response protein</fullName>
    </recommendedName>
</protein>
<dbReference type="PANTHER" id="PTHR34297">
    <property type="entry name" value="HYPOTHETICAL CYTOSOLIC PROTEIN-RELATED"/>
    <property type="match status" value="1"/>
</dbReference>